<comment type="caution">
    <text evidence="2">The sequence shown here is derived from an EMBL/GenBank/DDBJ whole genome shotgun (WGS) entry which is preliminary data.</text>
</comment>
<feature type="region of interest" description="Disordered" evidence="1">
    <location>
        <begin position="25"/>
        <end position="48"/>
    </location>
</feature>
<dbReference type="PANTHER" id="PTHR45224">
    <property type="entry name" value="OS01G0527900 PROTEIN-RELATED"/>
    <property type="match status" value="1"/>
</dbReference>
<dbReference type="PANTHER" id="PTHR45224:SF16">
    <property type="entry name" value="OS01G0527900 PROTEIN"/>
    <property type="match status" value="1"/>
</dbReference>
<evidence type="ECO:0000313" key="3">
    <source>
        <dbReference type="Proteomes" id="UP000479710"/>
    </source>
</evidence>
<evidence type="ECO:0000256" key="1">
    <source>
        <dbReference type="SAM" id="MobiDB-lite"/>
    </source>
</evidence>
<accession>A0A6G1F226</accession>
<organism evidence="2 3">
    <name type="scientific">Oryza meyeriana var. granulata</name>
    <dbReference type="NCBI Taxonomy" id="110450"/>
    <lineage>
        <taxon>Eukaryota</taxon>
        <taxon>Viridiplantae</taxon>
        <taxon>Streptophyta</taxon>
        <taxon>Embryophyta</taxon>
        <taxon>Tracheophyta</taxon>
        <taxon>Spermatophyta</taxon>
        <taxon>Magnoliopsida</taxon>
        <taxon>Liliopsida</taxon>
        <taxon>Poales</taxon>
        <taxon>Poaceae</taxon>
        <taxon>BOP clade</taxon>
        <taxon>Oryzoideae</taxon>
        <taxon>Oryzeae</taxon>
        <taxon>Oryzinae</taxon>
        <taxon>Oryza</taxon>
        <taxon>Oryza meyeriana</taxon>
    </lineage>
</organism>
<dbReference type="AlphaFoldDB" id="A0A6G1F226"/>
<evidence type="ECO:0008006" key="4">
    <source>
        <dbReference type="Google" id="ProtNLM"/>
    </source>
</evidence>
<reference evidence="2 3" key="1">
    <citation type="submission" date="2019-11" db="EMBL/GenBank/DDBJ databases">
        <title>Whole genome sequence of Oryza granulata.</title>
        <authorList>
            <person name="Li W."/>
        </authorList>
    </citation>
    <scope>NUCLEOTIDE SEQUENCE [LARGE SCALE GENOMIC DNA]</scope>
    <source>
        <strain evidence="3">cv. Menghai</strain>
        <tissue evidence="2">Leaf</tissue>
    </source>
</reference>
<proteinExistence type="predicted"/>
<dbReference type="EMBL" id="SPHZ02000002">
    <property type="protein sequence ID" value="KAF0930956.1"/>
    <property type="molecule type" value="Genomic_DNA"/>
</dbReference>
<evidence type="ECO:0000313" key="2">
    <source>
        <dbReference type="EMBL" id="KAF0930956.1"/>
    </source>
</evidence>
<keyword evidence="3" id="KW-1185">Reference proteome</keyword>
<sequence>MGVQQPFLYAHALFPLFSTQPPPAAIGSQVTPASESGTGRRHRVAATSEAVDDGNKRMYYTHEEVLRLVSAWLNNSIDPIESNTRKGETYWTKVAKAFIATTPDERKREGLQMVLLEGNVS</sequence>
<protein>
    <recommendedName>
        <fullName evidence="4">Myb/SANT-like domain-containing protein</fullName>
    </recommendedName>
</protein>
<dbReference type="Proteomes" id="UP000479710">
    <property type="component" value="Unassembled WGS sequence"/>
</dbReference>
<gene>
    <name evidence="2" type="ORF">E2562_038364</name>
</gene>
<dbReference type="OrthoDB" id="684302at2759"/>
<name>A0A6G1F226_9ORYZ</name>
<feature type="compositionally biased region" description="Polar residues" evidence="1">
    <location>
        <begin position="28"/>
        <end position="37"/>
    </location>
</feature>